<dbReference type="AlphaFoldDB" id="A0A1D7W8E0"/>
<dbReference type="Proteomes" id="UP000094793">
    <property type="component" value="Chromosome"/>
</dbReference>
<evidence type="ECO:0000313" key="1">
    <source>
        <dbReference type="EMBL" id="AOP55264.1"/>
    </source>
</evidence>
<sequence>MKAAVAEDLRNRSLRCRDADQKALGSLTKALPVVRFAWYLHC</sequence>
<organism evidence="1 2">
    <name type="scientific">Brevibacterium aurantiacum</name>
    <dbReference type="NCBI Taxonomy" id="273384"/>
    <lineage>
        <taxon>Bacteria</taxon>
        <taxon>Bacillati</taxon>
        <taxon>Actinomycetota</taxon>
        <taxon>Actinomycetes</taxon>
        <taxon>Micrococcales</taxon>
        <taxon>Brevibacteriaceae</taxon>
        <taxon>Brevibacterium</taxon>
    </lineage>
</organism>
<name>A0A1D7W8E0_BREAU</name>
<proteinExistence type="predicted"/>
<accession>A0A1D7W8E0</accession>
<dbReference type="KEGG" id="blin:BLSMQ_3566"/>
<protein>
    <submittedName>
        <fullName evidence="1">Uncharacterized protein</fullName>
    </submittedName>
</protein>
<dbReference type="EMBL" id="CP017150">
    <property type="protein sequence ID" value="AOP55264.1"/>
    <property type="molecule type" value="Genomic_DNA"/>
</dbReference>
<evidence type="ECO:0000313" key="2">
    <source>
        <dbReference type="Proteomes" id="UP000094793"/>
    </source>
</evidence>
<reference evidence="2" key="1">
    <citation type="submission" date="2016-09" db="EMBL/GenBank/DDBJ databases">
        <title>Complete Genome Sequence of Brevibacterium linens SMQ-1335.</title>
        <authorList>
            <person name="de Melo A.G."/>
            <person name="Labrie S.J."/>
            <person name="Dumaresq J."/>
            <person name="Roberts R.J."/>
            <person name="Tremblay D.M."/>
            <person name="Moineau S."/>
        </authorList>
    </citation>
    <scope>NUCLEOTIDE SEQUENCE [LARGE SCALE GENOMIC DNA]</scope>
    <source>
        <strain evidence="2">SMQ-1335</strain>
    </source>
</reference>
<gene>
    <name evidence="1" type="ORF">BLSMQ_3566</name>
</gene>